<evidence type="ECO:0000313" key="2">
    <source>
        <dbReference type="Proteomes" id="UP000549971"/>
    </source>
</evidence>
<reference evidence="1 2" key="1">
    <citation type="submission" date="2020-08" db="EMBL/GenBank/DDBJ databases">
        <title>Sequencing the genomes of 1000 actinobacteria strains.</title>
        <authorList>
            <person name="Klenk H.-P."/>
        </authorList>
    </citation>
    <scope>NUCLEOTIDE SEQUENCE [LARGE SCALE GENOMIC DNA]</scope>
    <source>
        <strain evidence="1 2">DSM 28967</strain>
    </source>
</reference>
<dbReference type="Proteomes" id="UP000549971">
    <property type="component" value="Unassembled WGS sequence"/>
</dbReference>
<dbReference type="RefSeq" id="WP_184797661.1">
    <property type="nucleotide sequence ID" value="NZ_JACHMY010000001.1"/>
</dbReference>
<proteinExistence type="predicted"/>
<name>A0A7W9MW10_9ACTN</name>
<keyword evidence="2" id="KW-1185">Reference proteome</keyword>
<dbReference type="EMBL" id="JACHMY010000001">
    <property type="protein sequence ID" value="MBB5837558.1"/>
    <property type="molecule type" value="Genomic_DNA"/>
</dbReference>
<gene>
    <name evidence="1" type="ORF">HDA39_004292</name>
</gene>
<comment type="caution">
    <text evidence="1">The sequence shown here is derived from an EMBL/GenBank/DDBJ whole genome shotgun (WGS) entry which is preliminary data.</text>
</comment>
<dbReference type="AlphaFoldDB" id="A0A7W9MW10"/>
<accession>A0A7W9MW10</accession>
<evidence type="ECO:0000313" key="1">
    <source>
        <dbReference type="EMBL" id="MBB5837558.1"/>
    </source>
</evidence>
<protein>
    <submittedName>
        <fullName evidence="1">Uncharacterized protein</fullName>
    </submittedName>
</protein>
<organism evidence="1 2">
    <name type="scientific">Kribbella italica</name>
    <dbReference type="NCBI Taxonomy" id="1540520"/>
    <lineage>
        <taxon>Bacteria</taxon>
        <taxon>Bacillati</taxon>
        <taxon>Actinomycetota</taxon>
        <taxon>Actinomycetes</taxon>
        <taxon>Propionibacteriales</taxon>
        <taxon>Kribbellaceae</taxon>
        <taxon>Kribbella</taxon>
    </lineage>
</organism>
<sequence length="51" mass="5717">MLAVGERRVAAGRRTTYAPWVRTGDEIAWWGTYMERSPPGTRVSIEPGEVP</sequence>